<organism evidence="6 7">
    <name type="scientific">Syntrophomonas wolfei</name>
    <dbReference type="NCBI Taxonomy" id="863"/>
    <lineage>
        <taxon>Bacteria</taxon>
        <taxon>Bacillati</taxon>
        <taxon>Bacillota</taxon>
        <taxon>Clostridia</taxon>
        <taxon>Eubacteriales</taxon>
        <taxon>Syntrophomonadaceae</taxon>
        <taxon>Syntrophomonas</taxon>
    </lineage>
</organism>
<proteinExistence type="inferred from homology"/>
<dbReference type="GO" id="GO:0016776">
    <property type="term" value="F:phosphotransferase activity, phosphate group as acceptor"/>
    <property type="evidence" value="ECO:0007669"/>
    <property type="project" value="UniProtKB-UniRule"/>
</dbReference>
<dbReference type="STRING" id="378794.GCA_001570625_02825"/>
<gene>
    <name evidence="6" type="ORF">DDZ44_10370</name>
</gene>
<dbReference type="InterPro" id="IPR026565">
    <property type="entry name" value="PPDK_reg"/>
</dbReference>
<evidence type="ECO:0000256" key="3">
    <source>
        <dbReference type="ARBA" id="ARBA00022741"/>
    </source>
</evidence>
<dbReference type="HAMAP" id="MF_00921">
    <property type="entry name" value="PDRP"/>
    <property type="match status" value="1"/>
</dbReference>
<evidence type="ECO:0000256" key="5">
    <source>
        <dbReference type="HAMAP-Rule" id="MF_00921"/>
    </source>
</evidence>
<dbReference type="GO" id="GO:0004674">
    <property type="term" value="F:protein serine/threonine kinase activity"/>
    <property type="evidence" value="ECO:0007669"/>
    <property type="project" value="UniProtKB-UniRule"/>
</dbReference>
<evidence type="ECO:0000256" key="4">
    <source>
        <dbReference type="ARBA" id="ARBA00022777"/>
    </source>
</evidence>
<dbReference type="InterPro" id="IPR005177">
    <property type="entry name" value="Kinase-pyrophosphorylase"/>
</dbReference>
<comment type="caution">
    <text evidence="6">The sequence shown here is derived from an EMBL/GenBank/DDBJ whole genome shotgun (WGS) entry which is preliminary data.</text>
</comment>
<accession>A0A354YYB0</accession>
<keyword evidence="3 5" id="KW-0547">Nucleotide-binding</keyword>
<dbReference type="EC" id="2.7.11.32" evidence="5"/>
<dbReference type="EMBL" id="DNZF01000223">
    <property type="protein sequence ID" value="HBK54330.1"/>
    <property type="molecule type" value="Genomic_DNA"/>
</dbReference>
<comment type="function">
    <text evidence="5">Bifunctional serine/threonine kinase and phosphorylase involved in the regulation of the pyruvate, phosphate dikinase (PPDK) by catalyzing its phosphorylation/dephosphorylation.</text>
</comment>
<comment type="similarity">
    <text evidence="5">Belongs to the pyruvate, phosphate/water dikinase regulatory protein family. PDRP subfamily.</text>
</comment>
<keyword evidence="4 5" id="KW-0418">Kinase</keyword>
<dbReference type="Pfam" id="PF03618">
    <property type="entry name" value="Kinase-PPPase"/>
    <property type="match status" value="1"/>
</dbReference>
<evidence type="ECO:0000256" key="1">
    <source>
        <dbReference type="ARBA" id="ARBA00022527"/>
    </source>
</evidence>
<dbReference type="EC" id="2.7.4.27" evidence="5"/>
<protein>
    <recommendedName>
        <fullName evidence="5">Putative pyruvate, phosphate dikinase regulatory protein</fullName>
        <shortName evidence="5">PPDK regulatory protein</shortName>
        <ecNumber evidence="5">2.7.11.32</ecNumber>
        <ecNumber evidence="5">2.7.4.27</ecNumber>
    </recommendedName>
</protein>
<dbReference type="NCBIfam" id="NF003742">
    <property type="entry name" value="PRK05339.1"/>
    <property type="match status" value="1"/>
</dbReference>
<feature type="binding site" evidence="5">
    <location>
        <begin position="149"/>
        <end position="156"/>
    </location>
    <ligand>
        <name>ADP</name>
        <dbReference type="ChEBI" id="CHEBI:456216"/>
    </ligand>
</feature>
<comment type="catalytic activity">
    <reaction evidence="5">
        <text>N(tele)-phospho-L-histidyl/L-threonyl-[pyruvate, phosphate dikinase] + ADP = N(tele)-phospho-L-histidyl/O-phospho-L-threonyl-[pyruvate, phosphate dikinase] + AMP + H(+)</text>
        <dbReference type="Rhea" id="RHEA:43692"/>
        <dbReference type="Rhea" id="RHEA-COMP:10650"/>
        <dbReference type="Rhea" id="RHEA-COMP:10651"/>
        <dbReference type="ChEBI" id="CHEBI:15378"/>
        <dbReference type="ChEBI" id="CHEBI:30013"/>
        <dbReference type="ChEBI" id="CHEBI:61977"/>
        <dbReference type="ChEBI" id="CHEBI:83586"/>
        <dbReference type="ChEBI" id="CHEBI:456215"/>
        <dbReference type="ChEBI" id="CHEBI:456216"/>
        <dbReference type="EC" id="2.7.11.32"/>
    </reaction>
</comment>
<keyword evidence="2 5" id="KW-0808">Transferase</keyword>
<keyword evidence="1 5" id="KW-0723">Serine/threonine-protein kinase</keyword>
<evidence type="ECO:0000313" key="7">
    <source>
        <dbReference type="Proteomes" id="UP000263273"/>
    </source>
</evidence>
<dbReference type="PANTHER" id="PTHR31756:SF3">
    <property type="entry name" value="PYRUVATE, PHOSPHATE DIKINASE REGULATORY PROTEIN 1, CHLOROPLASTIC"/>
    <property type="match status" value="1"/>
</dbReference>
<name>A0A354YYB0_9FIRM</name>
<evidence type="ECO:0000313" key="6">
    <source>
        <dbReference type="EMBL" id="HBK54330.1"/>
    </source>
</evidence>
<dbReference type="GO" id="GO:0005524">
    <property type="term" value="F:ATP binding"/>
    <property type="evidence" value="ECO:0007669"/>
    <property type="project" value="InterPro"/>
</dbReference>
<dbReference type="RefSeq" id="WP_061215220.1">
    <property type="nucleotide sequence ID" value="NZ_DCDX01000044.1"/>
</dbReference>
<reference evidence="6 7" key="1">
    <citation type="journal article" date="2018" name="Nat. Biotechnol.">
        <title>A standardized bacterial taxonomy based on genome phylogeny substantially revises the tree of life.</title>
        <authorList>
            <person name="Parks D.H."/>
            <person name="Chuvochina M."/>
            <person name="Waite D.W."/>
            <person name="Rinke C."/>
            <person name="Skarshewski A."/>
            <person name="Chaumeil P.A."/>
            <person name="Hugenholtz P."/>
        </authorList>
    </citation>
    <scope>NUCLEOTIDE SEQUENCE [LARGE SCALE GENOMIC DNA]</scope>
    <source>
        <strain evidence="6">UBA10948</strain>
    </source>
</reference>
<dbReference type="GO" id="GO:0043531">
    <property type="term" value="F:ADP binding"/>
    <property type="evidence" value="ECO:0007669"/>
    <property type="project" value="UniProtKB-UniRule"/>
</dbReference>
<sequence length="275" mass="31467">MADKLHIFAVSDSVGETAEKIAVASVLQFKLERNITRFSRVTKEEQVEKIIEQAVENDAIIIYTIVKPELSRFMDETARVKQVIAVNVMAPLFDAIQFKTGQKPEYITGLTHKMDDQYFNRMKAIEYTIEHDNGQNLDSVHEADLIVLGLPRTSKTPLSMHLANLGIKVANYPILMDTEIPQEIVDLKGRIPMVGLTIDIDTLMELRKERFRSFELPDDIETLDDLVAEELDNAYRIYAKLKCLVIDVTLDDIEEVGNTITHKFNLPLRITHHRF</sequence>
<comment type="catalytic activity">
    <reaction evidence="5">
        <text>N(tele)-phospho-L-histidyl/O-phospho-L-threonyl-[pyruvate, phosphate dikinase] + phosphate + H(+) = N(tele)-phospho-L-histidyl/L-threonyl-[pyruvate, phosphate dikinase] + diphosphate</text>
        <dbReference type="Rhea" id="RHEA:43696"/>
        <dbReference type="Rhea" id="RHEA-COMP:10650"/>
        <dbReference type="Rhea" id="RHEA-COMP:10651"/>
        <dbReference type="ChEBI" id="CHEBI:15378"/>
        <dbReference type="ChEBI" id="CHEBI:30013"/>
        <dbReference type="ChEBI" id="CHEBI:33019"/>
        <dbReference type="ChEBI" id="CHEBI:43474"/>
        <dbReference type="ChEBI" id="CHEBI:61977"/>
        <dbReference type="ChEBI" id="CHEBI:83586"/>
        <dbReference type="EC" id="2.7.4.27"/>
    </reaction>
</comment>
<dbReference type="PANTHER" id="PTHR31756">
    <property type="entry name" value="PYRUVATE, PHOSPHATE DIKINASE REGULATORY PROTEIN 1, CHLOROPLASTIC"/>
    <property type="match status" value="1"/>
</dbReference>
<dbReference type="AlphaFoldDB" id="A0A354YYB0"/>
<dbReference type="Proteomes" id="UP000263273">
    <property type="component" value="Unassembled WGS sequence"/>
</dbReference>
<evidence type="ECO:0000256" key="2">
    <source>
        <dbReference type="ARBA" id="ARBA00022679"/>
    </source>
</evidence>